<dbReference type="KEGG" id="nve:5521946"/>
<keyword evidence="3" id="KW-0677">Repeat</keyword>
<dbReference type="EMBL" id="DS469508">
    <property type="protein sequence ID" value="EDO49646.1"/>
    <property type="molecule type" value="Genomic_DNA"/>
</dbReference>
<organism evidence="7 8">
    <name type="scientific">Nematostella vectensis</name>
    <name type="common">Starlet sea anemone</name>
    <dbReference type="NCBI Taxonomy" id="45351"/>
    <lineage>
        <taxon>Eukaryota</taxon>
        <taxon>Metazoa</taxon>
        <taxon>Cnidaria</taxon>
        <taxon>Anthozoa</taxon>
        <taxon>Hexacorallia</taxon>
        <taxon>Actiniaria</taxon>
        <taxon>Edwardsiidae</taxon>
        <taxon>Nematostella</taxon>
    </lineage>
</organism>
<dbReference type="Gene3D" id="4.10.800.10">
    <property type="entry name" value="Thyroglobulin type-1"/>
    <property type="match status" value="2"/>
</dbReference>
<comment type="caution">
    <text evidence="5">Lacks conserved residue(s) required for the propagation of feature annotation.</text>
</comment>
<gene>
    <name evidence="7" type="ORF">NEMVEDRAFT_v1g231734</name>
</gene>
<keyword evidence="4 5" id="KW-1015">Disulfide bond</keyword>
<dbReference type="Pfam" id="PF00086">
    <property type="entry name" value="Thyroglobulin_1"/>
    <property type="match status" value="2"/>
</dbReference>
<dbReference type="PROSITE" id="PS51162">
    <property type="entry name" value="THYROGLOBULIN_1_2"/>
    <property type="match status" value="2"/>
</dbReference>
<dbReference type="InParanoid" id="A7RFR2"/>
<dbReference type="eggNOG" id="KOG1214">
    <property type="taxonomic scope" value="Eukaryota"/>
</dbReference>
<dbReference type="PhylomeDB" id="A7RFR2"/>
<dbReference type="Proteomes" id="UP000001593">
    <property type="component" value="Unassembled WGS sequence"/>
</dbReference>
<dbReference type="HOGENOM" id="CLU_1534383_0_0_1"/>
<evidence type="ECO:0000256" key="5">
    <source>
        <dbReference type="PROSITE-ProRule" id="PRU00500"/>
    </source>
</evidence>
<dbReference type="SUPFAM" id="SSF57610">
    <property type="entry name" value="Thyroglobulin type-1 domain"/>
    <property type="match status" value="2"/>
</dbReference>
<feature type="disulfide bond" evidence="5">
    <location>
        <begin position="52"/>
        <end position="59"/>
    </location>
</feature>
<keyword evidence="8" id="KW-1185">Reference proteome</keyword>
<feature type="domain" description="Thyroglobulin type-1" evidence="6">
    <location>
        <begin position="120"/>
        <end position="174"/>
    </location>
</feature>
<evidence type="ECO:0000256" key="4">
    <source>
        <dbReference type="ARBA" id="ARBA00023157"/>
    </source>
</evidence>
<dbReference type="GO" id="GO:0005615">
    <property type="term" value="C:extracellular space"/>
    <property type="evidence" value="ECO:0000318"/>
    <property type="project" value="GO_Central"/>
</dbReference>
<dbReference type="STRING" id="45351.A7RFR2"/>
<keyword evidence="2" id="KW-0964">Secreted</keyword>
<reference evidence="7 8" key="1">
    <citation type="journal article" date="2007" name="Science">
        <title>Sea anemone genome reveals ancestral eumetazoan gene repertoire and genomic organization.</title>
        <authorList>
            <person name="Putnam N.H."/>
            <person name="Srivastava M."/>
            <person name="Hellsten U."/>
            <person name="Dirks B."/>
            <person name="Chapman J."/>
            <person name="Salamov A."/>
            <person name="Terry A."/>
            <person name="Shapiro H."/>
            <person name="Lindquist E."/>
            <person name="Kapitonov V.V."/>
            <person name="Jurka J."/>
            <person name="Genikhovich G."/>
            <person name="Grigoriev I.V."/>
            <person name="Lucas S.M."/>
            <person name="Steele R.E."/>
            <person name="Finnerty J.R."/>
            <person name="Technau U."/>
            <person name="Martindale M.Q."/>
            <person name="Rokhsar D.S."/>
        </authorList>
    </citation>
    <scope>NUCLEOTIDE SEQUENCE [LARGE SCALE GENOMIC DNA]</scope>
    <source>
        <strain evidence="8">CH2 X CH6</strain>
    </source>
</reference>
<sequence length="175" mass="19430">MTPAPPKGAPHHTQSITPPCQEKLQAVLANGTLIGAYIPKCEKNGYYEPVQCWGSVGSCWCVTPDGKHLDATPPICQPSIKKTKSDESQSLFSKQDISSSRCFRQVQQAIGDTILIHGWPIPIDKRIFIPKCDPKTGYFQLEQCSRESQCWCVDKFFGNQIKNTEHAAGDNYTCP</sequence>
<proteinExistence type="predicted"/>
<dbReference type="InterPro" id="IPR036857">
    <property type="entry name" value="Thyroglobulin_1_sf"/>
</dbReference>
<comment type="subcellular location">
    <subcellularLocation>
        <location evidence="1">Secreted</location>
    </subcellularLocation>
</comment>
<dbReference type="CDD" id="cd00191">
    <property type="entry name" value="TY"/>
    <property type="match status" value="1"/>
</dbReference>
<dbReference type="SMART" id="SM00211">
    <property type="entry name" value="TY"/>
    <property type="match status" value="2"/>
</dbReference>
<evidence type="ECO:0000313" key="8">
    <source>
        <dbReference type="Proteomes" id="UP000001593"/>
    </source>
</evidence>
<feature type="domain" description="Thyroglobulin type-1" evidence="6">
    <location>
        <begin position="17"/>
        <end position="102"/>
    </location>
</feature>
<dbReference type="OrthoDB" id="5989429at2759"/>
<accession>A7RFR2</accession>
<dbReference type="PANTHER" id="PTHR12352">
    <property type="entry name" value="SECRETED MODULAR CALCIUM-BINDING PROTEIN"/>
    <property type="match status" value="1"/>
</dbReference>
<evidence type="ECO:0000313" key="7">
    <source>
        <dbReference type="EMBL" id="EDO49646.1"/>
    </source>
</evidence>
<dbReference type="InterPro" id="IPR000716">
    <property type="entry name" value="Thyroglobulin_1"/>
</dbReference>
<dbReference type="PANTHER" id="PTHR12352:SF3">
    <property type="entry name" value="NIDOGEN-2"/>
    <property type="match status" value="1"/>
</dbReference>
<dbReference type="PROSITE" id="PS00484">
    <property type="entry name" value="THYROGLOBULIN_1_1"/>
    <property type="match status" value="2"/>
</dbReference>
<evidence type="ECO:0000256" key="1">
    <source>
        <dbReference type="ARBA" id="ARBA00004613"/>
    </source>
</evidence>
<dbReference type="InterPro" id="IPR051950">
    <property type="entry name" value="Dev_reg/Prot_inhib"/>
</dbReference>
<evidence type="ECO:0000256" key="2">
    <source>
        <dbReference type="ARBA" id="ARBA00022525"/>
    </source>
</evidence>
<protein>
    <recommendedName>
        <fullName evidence="6">Thyroglobulin type-1 domain-containing protein</fullName>
    </recommendedName>
</protein>
<evidence type="ECO:0000256" key="3">
    <source>
        <dbReference type="ARBA" id="ARBA00022737"/>
    </source>
</evidence>
<evidence type="ECO:0000259" key="6">
    <source>
        <dbReference type="PROSITE" id="PS51162"/>
    </source>
</evidence>
<name>A7RFR2_NEMVE</name>
<dbReference type="AlphaFoldDB" id="A7RFR2"/>